<sequence length="273" mass="29371">MDGNATPLPEAAGPAPTADLNGRAMPLVGFGTHPMRGDQATEAVLTALSVGYRLVDTATRYRNEAAVGAALAATEVPRADVFVTTKMPPDQVGRERLTLERSLAALGCGYVDLWLIHWPPGGYPGVASWREFLRAREEGLVRAVGVSNYPVELIDALHAETGVYPAVNQVQWGPGDYDPTFAEAMRRRGVLLSAHSPLRSTDLDHPVLMEIARRNKRSVRDVVLAWNLHHRVAVTVKSARRERMEQNLAAAGLALTATDVEAVDGLSAAAGAR</sequence>
<organism evidence="5 6">
    <name type="scientific">Streptomyces tremellae</name>
    <dbReference type="NCBI Taxonomy" id="1124239"/>
    <lineage>
        <taxon>Bacteria</taxon>
        <taxon>Bacillati</taxon>
        <taxon>Actinomycetota</taxon>
        <taxon>Actinomycetes</taxon>
        <taxon>Kitasatosporales</taxon>
        <taxon>Streptomycetaceae</taxon>
        <taxon>Streptomyces</taxon>
    </lineage>
</organism>
<comment type="similarity">
    <text evidence="1">Belongs to the aldo/keto reductase family.</text>
</comment>
<dbReference type="Gene3D" id="3.20.20.100">
    <property type="entry name" value="NADP-dependent oxidoreductase domain"/>
    <property type="match status" value="1"/>
</dbReference>
<keyword evidence="6" id="KW-1185">Reference proteome</keyword>
<dbReference type="EMBL" id="BAABEP010000001">
    <property type="protein sequence ID" value="GAA3707920.1"/>
    <property type="molecule type" value="Genomic_DNA"/>
</dbReference>
<dbReference type="PIRSF" id="PIRSF000097">
    <property type="entry name" value="AKR"/>
    <property type="match status" value="1"/>
</dbReference>
<evidence type="ECO:0000259" key="4">
    <source>
        <dbReference type="Pfam" id="PF00248"/>
    </source>
</evidence>
<dbReference type="RefSeq" id="WP_345639958.1">
    <property type="nucleotide sequence ID" value="NZ_BAABEP010000001.1"/>
</dbReference>
<keyword evidence="3" id="KW-0560">Oxidoreductase</keyword>
<evidence type="ECO:0000313" key="6">
    <source>
        <dbReference type="Proteomes" id="UP001499884"/>
    </source>
</evidence>
<accession>A0ABP7DN13</accession>
<dbReference type="PROSITE" id="PS00062">
    <property type="entry name" value="ALDOKETO_REDUCTASE_2"/>
    <property type="match status" value="1"/>
</dbReference>
<proteinExistence type="inferred from homology"/>
<comment type="caution">
    <text evidence="5">The sequence shown here is derived from an EMBL/GenBank/DDBJ whole genome shotgun (WGS) entry which is preliminary data.</text>
</comment>
<evidence type="ECO:0000256" key="1">
    <source>
        <dbReference type="ARBA" id="ARBA00007905"/>
    </source>
</evidence>
<dbReference type="Proteomes" id="UP001499884">
    <property type="component" value="Unassembled WGS sequence"/>
</dbReference>
<dbReference type="InterPro" id="IPR018170">
    <property type="entry name" value="Aldo/ket_reductase_CS"/>
</dbReference>
<dbReference type="PROSITE" id="PS00798">
    <property type="entry name" value="ALDOKETO_REDUCTASE_1"/>
    <property type="match status" value="1"/>
</dbReference>
<dbReference type="PRINTS" id="PR00069">
    <property type="entry name" value="ALDKETRDTASE"/>
</dbReference>
<evidence type="ECO:0000313" key="5">
    <source>
        <dbReference type="EMBL" id="GAA3707920.1"/>
    </source>
</evidence>
<feature type="domain" description="NADP-dependent oxidoreductase" evidence="4">
    <location>
        <begin position="30"/>
        <end position="266"/>
    </location>
</feature>
<gene>
    <name evidence="5" type="ORF">GCM10023082_02460</name>
</gene>
<protein>
    <submittedName>
        <fullName evidence="5">Aldo/keto reductase</fullName>
    </submittedName>
</protein>
<evidence type="ECO:0000256" key="2">
    <source>
        <dbReference type="ARBA" id="ARBA00022857"/>
    </source>
</evidence>
<dbReference type="InterPro" id="IPR023210">
    <property type="entry name" value="NADP_OxRdtase_dom"/>
</dbReference>
<dbReference type="CDD" id="cd19071">
    <property type="entry name" value="AKR_AKR1-5-like"/>
    <property type="match status" value="1"/>
</dbReference>
<dbReference type="InterPro" id="IPR036812">
    <property type="entry name" value="NAD(P)_OxRdtase_dom_sf"/>
</dbReference>
<keyword evidence="2" id="KW-0521">NADP</keyword>
<name>A0ABP7DN13_9ACTN</name>
<dbReference type="SUPFAM" id="SSF51430">
    <property type="entry name" value="NAD(P)-linked oxidoreductase"/>
    <property type="match status" value="1"/>
</dbReference>
<dbReference type="Pfam" id="PF00248">
    <property type="entry name" value="Aldo_ket_red"/>
    <property type="match status" value="1"/>
</dbReference>
<dbReference type="PANTHER" id="PTHR43827">
    <property type="entry name" value="2,5-DIKETO-D-GLUCONIC ACID REDUCTASE"/>
    <property type="match status" value="1"/>
</dbReference>
<dbReference type="PANTHER" id="PTHR43827:SF3">
    <property type="entry name" value="NADP-DEPENDENT OXIDOREDUCTASE DOMAIN-CONTAINING PROTEIN"/>
    <property type="match status" value="1"/>
</dbReference>
<dbReference type="InterPro" id="IPR020471">
    <property type="entry name" value="AKR"/>
</dbReference>
<evidence type="ECO:0000256" key="3">
    <source>
        <dbReference type="ARBA" id="ARBA00023002"/>
    </source>
</evidence>
<reference evidence="6" key="1">
    <citation type="journal article" date="2019" name="Int. J. Syst. Evol. Microbiol.">
        <title>The Global Catalogue of Microorganisms (GCM) 10K type strain sequencing project: providing services to taxonomists for standard genome sequencing and annotation.</title>
        <authorList>
            <consortium name="The Broad Institute Genomics Platform"/>
            <consortium name="The Broad Institute Genome Sequencing Center for Infectious Disease"/>
            <person name="Wu L."/>
            <person name="Ma J."/>
        </authorList>
    </citation>
    <scope>NUCLEOTIDE SEQUENCE [LARGE SCALE GENOMIC DNA]</scope>
    <source>
        <strain evidence="6">JCM 30846</strain>
    </source>
</reference>